<comment type="similarity">
    <text evidence="2">Belongs to the bZIP family. ATF subfamily.</text>
</comment>
<name>A0ABQ7SLQ0_PHRPL</name>
<keyword evidence="6" id="KW-0539">Nucleus</keyword>
<sequence>MNSLKHSVSENKALMVVTEEPVLYIPPKPCKPLINHTESLRLSHELRGWVHRHETERTRSSRMSKNLQQKAQAVQNSSGKNTVSDLMALPYTDNSVGNSGSGLQVYYASLRNYQDFFDAIHRRGDTFYVVSFRRVSIFCLVLSIL</sequence>
<dbReference type="EMBL" id="JAIPUX010005289">
    <property type="protein sequence ID" value="KAH0618230.1"/>
    <property type="molecule type" value="Genomic_DNA"/>
</dbReference>
<accession>A0ABQ7SLQ0</accession>
<evidence type="ECO:0000256" key="6">
    <source>
        <dbReference type="ARBA" id="ARBA00023242"/>
    </source>
</evidence>
<keyword evidence="8" id="KW-1185">Reference proteome</keyword>
<dbReference type="PANTHER" id="PTHR46164">
    <property type="entry name" value="ATF6, ISOFORM C"/>
    <property type="match status" value="1"/>
</dbReference>
<evidence type="ECO:0000313" key="7">
    <source>
        <dbReference type="EMBL" id="KAH0618230.1"/>
    </source>
</evidence>
<protein>
    <submittedName>
        <fullName evidence="7">Uncharacterized protein</fullName>
    </submittedName>
</protein>
<comment type="subcellular location">
    <subcellularLocation>
        <location evidence="1">Membrane</location>
        <topology evidence="1">Single-pass membrane protein</topology>
    </subcellularLocation>
</comment>
<keyword evidence="3" id="KW-0805">Transcription regulation</keyword>
<gene>
    <name evidence="7" type="ORF">JD844_017244</name>
</gene>
<keyword evidence="5" id="KW-0804">Transcription</keyword>
<evidence type="ECO:0000256" key="5">
    <source>
        <dbReference type="ARBA" id="ARBA00023163"/>
    </source>
</evidence>
<organism evidence="7 8">
    <name type="scientific">Phrynosoma platyrhinos</name>
    <name type="common">Desert horned lizard</name>
    <dbReference type="NCBI Taxonomy" id="52577"/>
    <lineage>
        <taxon>Eukaryota</taxon>
        <taxon>Metazoa</taxon>
        <taxon>Chordata</taxon>
        <taxon>Craniata</taxon>
        <taxon>Vertebrata</taxon>
        <taxon>Euteleostomi</taxon>
        <taxon>Lepidosauria</taxon>
        <taxon>Squamata</taxon>
        <taxon>Bifurcata</taxon>
        <taxon>Unidentata</taxon>
        <taxon>Episquamata</taxon>
        <taxon>Toxicofera</taxon>
        <taxon>Iguania</taxon>
        <taxon>Phrynosomatidae</taxon>
        <taxon>Phrynosomatinae</taxon>
        <taxon>Phrynosoma</taxon>
    </lineage>
</organism>
<dbReference type="InterPro" id="IPR051882">
    <property type="entry name" value="ATF_bZIP_TF"/>
</dbReference>
<proteinExistence type="inferred from homology"/>
<evidence type="ECO:0000256" key="2">
    <source>
        <dbReference type="ARBA" id="ARBA00009050"/>
    </source>
</evidence>
<keyword evidence="4" id="KW-0238">DNA-binding</keyword>
<dbReference type="Proteomes" id="UP000826234">
    <property type="component" value="Unassembled WGS sequence"/>
</dbReference>
<dbReference type="PANTHER" id="PTHR46164:SF1">
    <property type="entry name" value="CYCLIC AMP-DEPENDENT TRANSCRIPTION FACTOR ATF-6 ALPHA"/>
    <property type="match status" value="1"/>
</dbReference>
<reference evidence="7 8" key="1">
    <citation type="journal article" date="2022" name="Gigascience">
        <title>A chromosome-level genome assembly and annotation of the desert horned lizard, Phrynosoma platyrhinos, provides insight into chromosomal rearrangements among reptiles.</title>
        <authorList>
            <person name="Koochekian N."/>
            <person name="Ascanio A."/>
            <person name="Farleigh K."/>
            <person name="Card D.C."/>
            <person name="Schield D.R."/>
            <person name="Castoe T.A."/>
            <person name="Jezkova T."/>
        </authorList>
    </citation>
    <scope>NUCLEOTIDE SEQUENCE [LARGE SCALE GENOMIC DNA]</scope>
    <source>
        <strain evidence="7">NK-2021</strain>
    </source>
</reference>
<evidence type="ECO:0000256" key="3">
    <source>
        <dbReference type="ARBA" id="ARBA00023015"/>
    </source>
</evidence>
<evidence type="ECO:0000256" key="4">
    <source>
        <dbReference type="ARBA" id="ARBA00023125"/>
    </source>
</evidence>
<evidence type="ECO:0000313" key="8">
    <source>
        <dbReference type="Proteomes" id="UP000826234"/>
    </source>
</evidence>
<evidence type="ECO:0000256" key="1">
    <source>
        <dbReference type="ARBA" id="ARBA00004167"/>
    </source>
</evidence>
<comment type="caution">
    <text evidence="7">The sequence shown here is derived from an EMBL/GenBank/DDBJ whole genome shotgun (WGS) entry which is preliminary data.</text>
</comment>